<sequence>MRRPTFRRSPSTSLGRPEYMAPVTKSPTQMSFRERDTGFPESFCGNRNTTLRHPDAKPDACITQEDVDPKRALLRHHHMYISQRRQEGDTSSLAHGRQLSTSSDEGAITAIGRLAINSLRSAERPMSPWSKDADSIVSSDGLSSSPDSPTHLAKEFGHRKAGSRDGGRRRGNSFISRLMHR</sequence>
<evidence type="ECO:0000256" key="1">
    <source>
        <dbReference type="SAM" id="MobiDB-lite"/>
    </source>
</evidence>
<name>A0ABQ0GB67_9PEZI</name>
<gene>
    <name evidence="2" type="ORF">MFIFM68171_05192</name>
</gene>
<dbReference type="RefSeq" id="XP_070916713.1">
    <property type="nucleotide sequence ID" value="XM_071060612.1"/>
</dbReference>
<protein>
    <submittedName>
        <fullName evidence="2">Uncharacterized protein</fullName>
    </submittedName>
</protein>
<evidence type="ECO:0000313" key="2">
    <source>
        <dbReference type="EMBL" id="GAB1314982.1"/>
    </source>
</evidence>
<feature type="region of interest" description="Disordered" evidence="1">
    <location>
        <begin position="122"/>
        <end position="181"/>
    </location>
</feature>
<accession>A0ABQ0GB67</accession>
<dbReference type="Proteomes" id="UP001628179">
    <property type="component" value="Unassembled WGS sequence"/>
</dbReference>
<reference evidence="2 3" key="1">
    <citation type="submission" date="2024-09" db="EMBL/GenBank/DDBJ databases">
        <title>Itraconazole resistance in Madurella fahalii resulting from another homologue of gene encoding cytochrome P450 14-alpha sterol demethylase (CYP51).</title>
        <authorList>
            <person name="Yoshioka I."/>
            <person name="Fahal A.H."/>
            <person name="Kaneko S."/>
            <person name="Yaguchi T."/>
        </authorList>
    </citation>
    <scope>NUCLEOTIDE SEQUENCE [LARGE SCALE GENOMIC DNA]</scope>
    <source>
        <strain evidence="2 3">IFM 68171</strain>
    </source>
</reference>
<feature type="compositionally biased region" description="Basic and acidic residues" evidence="1">
    <location>
        <begin position="152"/>
        <end position="168"/>
    </location>
</feature>
<keyword evidence="3" id="KW-1185">Reference proteome</keyword>
<comment type="caution">
    <text evidence="2">The sequence shown here is derived from an EMBL/GenBank/DDBJ whole genome shotgun (WGS) entry which is preliminary data.</text>
</comment>
<dbReference type="GeneID" id="98175935"/>
<dbReference type="EMBL" id="BAAFSV010000002">
    <property type="protein sequence ID" value="GAB1314982.1"/>
    <property type="molecule type" value="Genomic_DNA"/>
</dbReference>
<feature type="compositionally biased region" description="Polar residues" evidence="1">
    <location>
        <begin position="89"/>
        <end position="101"/>
    </location>
</feature>
<feature type="compositionally biased region" description="Low complexity" evidence="1">
    <location>
        <begin position="135"/>
        <end position="148"/>
    </location>
</feature>
<proteinExistence type="predicted"/>
<evidence type="ECO:0000313" key="3">
    <source>
        <dbReference type="Proteomes" id="UP001628179"/>
    </source>
</evidence>
<feature type="region of interest" description="Disordered" evidence="1">
    <location>
        <begin position="82"/>
        <end position="101"/>
    </location>
</feature>
<feature type="region of interest" description="Disordered" evidence="1">
    <location>
        <begin position="1"/>
        <end position="57"/>
    </location>
</feature>
<organism evidence="2 3">
    <name type="scientific">Madurella fahalii</name>
    <dbReference type="NCBI Taxonomy" id="1157608"/>
    <lineage>
        <taxon>Eukaryota</taxon>
        <taxon>Fungi</taxon>
        <taxon>Dikarya</taxon>
        <taxon>Ascomycota</taxon>
        <taxon>Pezizomycotina</taxon>
        <taxon>Sordariomycetes</taxon>
        <taxon>Sordariomycetidae</taxon>
        <taxon>Sordariales</taxon>
        <taxon>Sordariales incertae sedis</taxon>
        <taxon>Madurella</taxon>
    </lineage>
</organism>